<evidence type="ECO:0000256" key="1">
    <source>
        <dbReference type="SAM" id="MobiDB-lite"/>
    </source>
</evidence>
<organism evidence="2">
    <name type="scientific">Culex pipiens</name>
    <name type="common">House mosquito</name>
    <dbReference type="NCBI Taxonomy" id="7175"/>
    <lineage>
        <taxon>Eukaryota</taxon>
        <taxon>Metazoa</taxon>
        <taxon>Ecdysozoa</taxon>
        <taxon>Arthropoda</taxon>
        <taxon>Hexapoda</taxon>
        <taxon>Insecta</taxon>
        <taxon>Pterygota</taxon>
        <taxon>Neoptera</taxon>
        <taxon>Endopterygota</taxon>
        <taxon>Diptera</taxon>
        <taxon>Nematocera</taxon>
        <taxon>Culicoidea</taxon>
        <taxon>Culicidae</taxon>
        <taxon>Culicinae</taxon>
        <taxon>Culicini</taxon>
        <taxon>Culex</taxon>
        <taxon>Culex</taxon>
    </lineage>
</organism>
<dbReference type="AlphaFoldDB" id="A0A8D8E1J7"/>
<name>A0A8D8E1J7_CULPI</name>
<evidence type="ECO:0000313" key="2">
    <source>
        <dbReference type="EMBL" id="CAG6520357.1"/>
    </source>
</evidence>
<protein>
    <submittedName>
        <fullName evidence="2">(northern house mosquito) hypothetical protein</fullName>
    </submittedName>
</protein>
<feature type="region of interest" description="Disordered" evidence="1">
    <location>
        <begin position="118"/>
        <end position="166"/>
    </location>
</feature>
<accession>A0A8D8E1J7</accession>
<proteinExistence type="predicted"/>
<feature type="compositionally biased region" description="Polar residues" evidence="1">
    <location>
        <begin position="121"/>
        <end position="166"/>
    </location>
</feature>
<reference evidence="2" key="1">
    <citation type="submission" date="2021-05" db="EMBL/GenBank/DDBJ databases">
        <authorList>
            <person name="Alioto T."/>
            <person name="Alioto T."/>
            <person name="Gomez Garrido J."/>
        </authorList>
    </citation>
    <scope>NUCLEOTIDE SEQUENCE</scope>
</reference>
<dbReference type="EMBL" id="HBUE01286693">
    <property type="protein sequence ID" value="CAG6571924.1"/>
    <property type="molecule type" value="Transcribed_RNA"/>
</dbReference>
<sequence length="166" mass="17968">MQGIDREEARDLLAVLVHVLQQDAVGPDAKPRVDAFGADGPLRGVQTAQRLLDALEAILTLPGHGTTEVQYTTATDWCRVSHVSFFHTDRSTVLDPFQLPRAELVLVSHLVTTVSPRTFEEPTTTKPNHTITLTSTNSQQRGSTSVPPNPLDSLTHTPTPPNGSSS</sequence>
<dbReference type="EMBL" id="HBUE01181087">
    <property type="protein sequence ID" value="CAG6520357.1"/>
    <property type="molecule type" value="Transcribed_RNA"/>
</dbReference>